<accession>A0A4P7SL65</accession>
<evidence type="ECO:0008006" key="4">
    <source>
        <dbReference type="Google" id="ProtNLM"/>
    </source>
</evidence>
<dbReference type="AlphaFoldDB" id="A0A4P7SL65"/>
<dbReference type="SUPFAM" id="SSF53335">
    <property type="entry name" value="S-adenosyl-L-methionine-dependent methyltransferases"/>
    <property type="match status" value="1"/>
</dbReference>
<feature type="compositionally biased region" description="Low complexity" evidence="1">
    <location>
        <begin position="164"/>
        <end position="176"/>
    </location>
</feature>
<dbReference type="Gene3D" id="3.40.50.150">
    <property type="entry name" value="Vaccinia Virus protein VP39"/>
    <property type="match status" value="1"/>
</dbReference>
<keyword evidence="3" id="KW-1185">Reference proteome</keyword>
<reference evidence="2 3" key="1">
    <citation type="submission" date="2019-04" db="EMBL/GenBank/DDBJ databases">
        <title>Isolation and identification of Cellulomonas shaoxiangyii sp. Nov. isolated from feces of the Tibetan antelopes (Pantholops hodgsonii) in the Qinghai-Tibet plateau of China.</title>
        <authorList>
            <person name="Tian Z."/>
        </authorList>
    </citation>
    <scope>NUCLEOTIDE SEQUENCE [LARGE SCALE GENOMIC DNA]</scope>
    <source>
        <strain evidence="2 3">Z28</strain>
    </source>
</reference>
<organism evidence="2 3">
    <name type="scientific">Cellulomonas shaoxiangyii</name>
    <dbReference type="NCBI Taxonomy" id="2566013"/>
    <lineage>
        <taxon>Bacteria</taxon>
        <taxon>Bacillati</taxon>
        <taxon>Actinomycetota</taxon>
        <taxon>Actinomycetes</taxon>
        <taxon>Micrococcales</taxon>
        <taxon>Cellulomonadaceae</taxon>
        <taxon>Cellulomonas</taxon>
    </lineage>
</organism>
<gene>
    <name evidence="2" type="ORF">E5225_14095</name>
</gene>
<evidence type="ECO:0000256" key="1">
    <source>
        <dbReference type="SAM" id="MobiDB-lite"/>
    </source>
</evidence>
<dbReference type="RefSeq" id="WP_135972459.1">
    <property type="nucleotide sequence ID" value="NZ_CP039291.1"/>
</dbReference>
<dbReference type="OrthoDB" id="4528595at2"/>
<sequence length="176" mass="18092">MDRHTAAARLVTELTRGCVLEVGSGPRGLASHLVGTVARYDALDRSATATDRLRTWLQVGAPAGAWGVHTGALADLGRLPDAPPPADVVVAVNVNAFWTAPADAGLAAVAAHLRTGGRLVLVLETPDDVDARVDPALRSRLTAAGWSWDERTDLGGPRRVALTASPGGSRAASPAG</sequence>
<dbReference type="Proteomes" id="UP000296469">
    <property type="component" value="Chromosome"/>
</dbReference>
<name>A0A4P7SL65_9CELL</name>
<feature type="region of interest" description="Disordered" evidence="1">
    <location>
        <begin position="156"/>
        <end position="176"/>
    </location>
</feature>
<dbReference type="KEGG" id="celz:E5225_14095"/>
<evidence type="ECO:0000313" key="3">
    <source>
        <dbReference type="Proteomes" id="UP000296469"/>
    </source>
</evidence>
<dbReference type="InterPro" id="IPR029063">
    <property type="entry name" value="SAM-dependent_MTases_sf"/>
</dbReference>
<dbReference type="EMBL" id="CP039291">
    <property type="protein sequence ID" value="QCB94518.1"/>
    <property type="molecule type" value="Genomic_DNA"/>
</dbReference>
<evidence type="ECO:0000313" key="2">
    <source>
        <dbReference type="EMBL" id="QCB94518.1"/>
    </source>
</evidence>
<protein>
    <recommendedName>
        <fullName evidence="4">Class I SAM-dependent methyltransferase</fullName>
    </recommendedName>
</protein>
<proteinExistence type="predicted"/>